<evidence type="ECO:0000313" key="7">
    <source>
        <dbReference type="Proteomes" id="UP001153555"/>
    </source>
</evidence>
<dbReference type="InterPro" id="IPR032867">
    <property type="entry name" value="DYW_dom"/>
</dbReference>
<dbReference type="PROSITE" id="PS51375">
    <property type="entry name" value="PPR"/>
    <property type="match status" value="4"/>
</dbReference>
<dbReference type="FunFam" id="1.25.40.10:FF:000454">
    <property type="entry name" value="Pentatricopeptide repeat-containing protein At3g47530"/>
    <property type="match status" value="1"/>
</dbReference>
<evidence type="ECO:0000313" key="6">
    <source>
        <dbReference type="EMBL" id="CAA0808864.1"/>
    </source>
</evidence>
<dbReference type="Gene3D" id="1.25.40.10">
    <property type="entry name" value="Tetratricopeptide repeat domain"/>
    <property type="match status" value="3"/>
</dbReference>
<dbReference type="InterPro" id="IPR011990">
    <property type="entry name" value="TPR-like_helical_dom_sf"/>
</dbReference>
<dbReference type="PANTHER" id="PTHR47926:SF456">
    <property type="entry name" value="PENTATRICOPEPTIDE REPEAT-CONTAINING PROTEIN ELI1, CHLOROPLASTIC"/>
    <property type="match status" value="1"/>
</dbReference>
<dbReference type="GO" id="GO:0003723">
    <property type="term" value="F:RNA binding"/>
    <property type="evidence" value="ECO:0007669"/>
    <property type="project" value="InterPro"/>
</dbReference>
<feature type="repeat" description="PPR" evidence="3">
    <location>
        <begin position="319"/>
        <end position="353"/>
    </location>
</feature>
<dbReference type="Pfam" id="PF01535">
    <property type="entry name" value="PPR"/>
    <property type="match status" value="2"/>
</dbReference>
<sequence length="626" mass="68968">MSSTSPILAQPTPHFSINADKNQYRRPENLTLLIENCRSIKRLTQIHAFLIRRGLETETILNFKLLKSYSSLGHVQNSLSIFNATGNPNVYSYTAIIHGHATYGLHERALRFYSQMFTEKVEPNAFTLSAVLKASALETGKSLHCHAYKLGVESNNYVRTGLVDVYARGGDVASARKVFETMPEKNMISSTAMITGYAKNGDIDEARKLFDSMDERDVVSWTVIIGGYAQHGSPNEALTLFRKMMRSGLRPNEATMLAVLTACGQVGALESGRWAHSYLAHSKTCTIDARVGSALIDMYGKCGSLEDALSVFDGIRDKDVVVYNAMIGAYAIHGLSGDALNLFREMRESGLPPTDITFIGVLSSCAHAGAVSDAWTIFDSMEKEYGMKPKVEHYGCMVNLLGRAGRLDEAYRLATSIAELGDPVLWGTLLDACRLHKNVGLGEKIFEHLVECGQAESGAHVLLSNIYAGSGDWCGVSRMRARMKECGVRKEPGCSSIEVDNEVHEFLAGDVKHPRAKEIYGMLGKMSGWVKERGYTAQTEGVLHDIGEWEKERSLEVHSEKLALAFGLISTGPGTTVKIVKNLRVCVDCHEVIKRVSGITGRKIVMRDRTRFHHFVGGVCSCGDYW</sequence>
<dbReference type="OrthoDB" id="185373at2759"/>
<feature type="repeat" description="PPR" evidence="3">
    <location>
        <begin position="89"/>
        <end position="123"/>
    </location>
</feature>
<feature type="domain" description="DYW" evidence="5">
    <location>
        <begin position="534"/>
        <end position="626"/>
    </location>
</feature>
<dbReference type="PANTHER" id="PTHR47926">
    <property type="entry name" value="PENTATRICOPEPTIDE REPEAT-CONTAINING PROTEIN"/>
    <property type="match status" value="1"/>
</dbReference>
<reference evidence="6" key="1">
    <citation type="submission" date="2019-12" db="EMBL/GenBank/DDBJ databases">
        <authorList>
            <person name="Scholes J."/>
        </authorList>
    </citation>
    <scope>NUCLEOTIDE SEQUENCE</scope>
</reference>
<dbReference type="InterPro" id="IPR002885">
    <property type="entry name" value="PPR_rpt"/>
</dbReference>
<evidence type="ECO:0000256" key="4">
    <source>
        <dbReference type="SAM" id="MobiDB-lite"/>
    </source>
</evidence>
<accession>A0A9N7MES0</accession>
<dbReference type="Pfam" id="PF13041">
    <property type="entry name" value="PPR_2"/>
    <property type="match status" value="3"/>
</dbReference>
<evidence type="ECO:0000256" key="3">
    <source>
        <dbReference type="PROSITE-ProRule" id="PRU00708"/>
    </source>
</evidence>
<dbReference type="Proteomes" id="UP001153555">
    <property type="component" value="Unassembled WGS sequence"/>
</dbReference>
<dbReference type="FunFam" id="1.25.40.10:FF:000442">
    <property type="entry name" value="Pentatricopeptide repeat-containing protein At3g49710"/>
    <property type="match status" value="1"/>
</dbReference>
<proteinExistence type="inferred from homology"/>
<gene>
    <name evidence="6" type="ORF">SHERM_11087</name>
</gene>
<protein>
    <submittedName>
        <fullName evidence="6">Pentatricopeptide repeat-containing protein ELI1-chloroplastic</fullName>
    </submittedName>
</protein>
<evidence type="ECO:0000259" key="5">
    <source>
        <dbReference type="Pfam" id="PF14432"/>
    </source>
</evidence>
<dbReference type="EMBL" id="CACSLK010003174">
    <property type="protein sequence ID" value="CAA0808864.1"/>
    <property type="molecule type" value="Genomic_DNA"/>
</dbReference>
<feature type="repeat" description="PPR" evidence="3">
    <location>
        <begin position="186"/>
        <end position="216"/>
    </location>
</feature>
<feature type="region of interest" description="Disordered" evidence="4">
    <location>
        <begin position="1"/>
        <end position="20"/>
    </location>
</feature>
<evidence type="ECO:0000256" key="2">
    <source>
        <dbReference type="ARBA" id="ARBA00022737"/>
    </source>
</evidence>
<dbReference type="NCBIfam" id="TIGR00756">
    <property type="entry name" value="PPR"/>
    <property type="match status" value="6"/>
</dbReference>
<name>A0A9N7MES0_STRHE</name>
<dbReference type="Pfam" id="PF14432">
    <property type="entry name" value="DYW_deaminase"/>
    <property type="match status" value="1"/>
</dbReference>
<evidence type="ECO:0000256" key="1">
    <source>
        <dbReference type="ARBA" id="ARBA00006643"/>
    </source>
</evidence>
<comment type="caution">
    <text evidence="6">The sequence shown here is derived from an EMBL/GenBank/DDBJ whole genome shotgun (WGS) entry which is preliminary data.</text>
</comment>
<organism evidence="6 7">
    <name type="scientific">Striga hermonthica</name>
    <name type="common">Purple witchweed</name>
    <name type="synonym">Buchnera hermonthica</name>
    <dbReference type="NCBI Taxonomy" id="68872"/>
    <lineage>
        <taxon>Eukaryota</taxon>
        <taxon>Viridiplantae</taxon>
        <taxon>Streptophyta</taxon>
        <taxon>Embryophyta</taxon>
        <taxon>Tracheophyta</taxon>
        <taxon>Spermatophyta</taxon>
        <taxon>Magnoliopsida</taxon>
        <taxon>eudicotyledons</taxon>
        <taxon>Gunneridae</taxon>
        <taxon>Pentapetalae</taxon>
        <taxon>asterids</taxon>
        <taxon>lamiids</taxon>
        <taxon>Lamiales</taxon>
        <taxon>Orobanchaceae</taxon>
        <taxon>Buchnereae</taxon>
        <taxon>Striga</taxon>
    </lineage>
</organism>
<dbReference type="GO" id="GO:0008270">
    <property type="term" value="F:zinc ion binding"/>
    <property type="evidence" value="ECO:0007669"/>
    <property type="project" value="InterPro"/>
</dbReference>
<keyword evidence="2" id="KW-0677">Repeat</keyword>
<dbReference type="AlphaFoldDB" id="A0A9N7MES0"/>
<dbReference type="InterPro" id="IPR046960">
    <property type="entry name" value="PPR_At4g14850-like_plant"/>
</dbReference>
<dbReference type="InterPro" id="IPR046848">
    <property type="entry name" value="E_motif"/>
</dbReference>
<comment type="similarity">
    <text evidence="1">Belongs to the PPR family. PCMP-H subfamily.</text>
</comment>
<feature type="repeat" description="PPR" evidence="3">
    <location>
        <begin position="217"/>
        <end position="251"/>
    </location>
</feature>
<dbReference type="FunFam" id="1.25.40.10:FF:000031">
    <property type="entry name" value="Pentatricopeptide repeat-containing protein mitochondrial"/>
    <property type="match status" value="1"/>
</dbReference>
<dbReference type="Pfam" id="PF20431">
    <property type="entry name" value="E_motif"/>
    <property type="match status" value="1"/>
</dbReference>
<keyword evidence="7" id="KW-1185">Reference proteome</keyword>
<dbReference type="GO" id="GO:0009451">
    <property type="term" value="P:RNA modification"/>
    <property type="evidence" value="ECO:0007669"/>
    <property type="project" value="InterPro"/>
</dbReference>